<protein>
    <submittedName>
        <fullName evidence="1">Uncharacterized protein</fullName>
    </submittedName>
</protein>
<accession>A0A7R9I0Y3</accession>
<dbReference type="EMBL" id="OD566098">
    <property type="protein sequence ID" value="CAD7443343.1"/>
    <property type="molecule type" value="Genomic_DNA"/>
</dbReference>
<organism evidence="1">
    <name type="scientific">Timema bartmani</name>
    <dbReference type="NCBI Taxonomy" id="61472"/>
    <lineage>
        <taxon>Eukaryota</taxon>
        <taxon>Metazoa</taxon>
        <taxon>Ecdysozoa</taxon>
        <taxon>Arthropoda</taxon>
        <taxon>Hexapoda</taxon>
        <taxon>Insecta</taxon>
        <taxon>Pterygota</taxon>
        <taxon>Neoptera</taxon>
        <taxon>Polyneoptera</taxon>
        <taxon>Phasmatodea</taxon>
        <taxon>Timematodea</taxon>
        <taxon>Timematoidea</taxon>
        <taxon>Timematidae</taxon>
        <taxon>Timema</taxon>
    </lineage>
</organism>
<name>A0A7R9I0Y3_9NEOP</name>
<gene>
    <name evidence="1" type="ORF">TBIB3V08_LOCUS5752</name>
</gene>
<sequence>MAIATDAMSASLRLPDKILAKSAQLMRPLKPLDKLASRRMMKPLDKLASGRMKPLTLVQLESLLPPPPTPSTASGIHRIAILKLASLLFRPLSELYAAPLQPSTTPPDSATRTLNWPGFKVRKQGPAIRDLESTAKWPVKQPVCIRAKSSGDATLVDVCSTLAENSFLNTGRRVASSSQSLADKHFFLRKCTRICVEEEWKTILEKTTLSTLDRDSNLDLPVIGSSVYCESSALDHAATKEGSK</sequence>
<dbReference type="AlphaFoldDB" id="A0A7R9I0Y3"/>
<proteinExistence type="predicted"/>
<evidence type="ECO:0000313" key="1">
    <source>
        <dbReference type="EMBL" id="CAD7443343.1"/>
    </source>
</evidence>
<reference evidence="1" key="1">
    <citation type="submission" date="2020-11" db="EMBL/GenBank/DDBJ databases">
        <authorList>
            <person name="Tran Van P."/>
        </authorList>
    </citation>
    <scope>NUCLEOTIDE SEQUENCE</scope>
</reference>